<organism evidence="2 3">
    <name type="scientific">Verticiella sediminum</name>
    <dbReference type="NCBI Taxonomy" id="1247510"/>
    <lineage>
        <taxon>Bacteria</taxon>
        <taxon>Pseudomonadati</taxon>
        <taxon>Pseudomonadota</taxon>
        <taxon>Betaproteobacteria</taxon>
        <taxon>Burkholderiales</taxon>
        <taxon>Alcaligenaceae</taxon>
        <taxon>Verticiella</taxon>
    </lineage>
</organism>
<feature type="transmembrane region" description="Helical" evidence="1">
    <location>
        <begin position="20"/>
        <end position="42"/>
    </location>
</feature>
<feature type="transmembrane region" description="Helical" evidence="1">
    <location>
        <begin position="54"/>
        <end position="77"/>
    </location>
</feature>
<gene>
    <name evidence="2" type="ORF">FOZ76_19965</name>
</gene>
<comment type="caution">
    <text evidence="2">The sequence shown here is derived from an EMBL/GenBank/DDBJ whole genome shotgun (WGS) entry which is preliminary data.</text>
</comment>
<reference evidence="2 3" key="1">
    <citation type="submission" date="2019-07" db="EMBL/GenBank/DDBJ databases">
        <title>Qingshengfaniella alkalisoli gen. nov., sp. nov., isolated from saline soil.</title>
        <authorList>
            <person name="Xu L."/>
            <person name="Huang X.-X."/>
            <person name="Sun J.-Q."/>
        </authorList>
    </citation>
    <scope>NUCLEOTIDE SEQUENCE [LARGE SCALE GENOMIC DNA]</scope>
    <source>
        <strain evidence="2 3">DSM 27279</strain>
    </source>
</reference>
<sequence>MNRGLLWQGAWPVMRMMAGLIIWAVCFVALYAGMSLACAYVAPPPGGHAGLHPINGWLTVLWLAHLLPLGWLTWYSWRQSRRAADSTTPPVRFTLRVTWLCNLAALFATVWVGFPVVVTVPCA</sequence>
<proteinExistence type="predicted"/>
<keyword evidence="1" id="KW-0812">Transmembrane</keyword>
<name>A0A556AB60_9BURK</name>
<evidence type="ECO:0000313" key="2">
    <source>
        <dbReference type="EMBL" id="TSH90122.1"/>
    </source>
</evidence>
<dbReference type="AlphaFoldDB" id="A0A556AB60"/>
<keyword evidence="1" id="KW-1133">Transmembrane helix</keyword>
<dbReference type="Proteomes" id="UP000318405">
    <property type="component" value="Unassembled WGS sequence"/>
</dbReference>
<protein>
    <submittedName>
        <fullName evidence="2">Uncharacterized protein</fullName>
    </submittedName>
</protein>
<dbReference type="RefSeq" id="WP_143950036.1">
    <property type="nucleotide sequence ID" value="NZ_BAABMB010000003.1"/>
</dbReference>
<feature type="transmembrane region" description="Helical" evidence="1">
    <location>
        <begin position="97"/>
        <end position="118"/>
    </location>
</feature>
<dbReference type="EMBL" id="VLTJ01000039">
    <property type="protein sequence ID" value="TSH90122.1"/>
    <property type="molecule type" value="Genomic_DNA"/>
</dbReference>
<keyword evidence="3" id="KW-1185">Reference proteome</keyword>
<accession>A0A556AB60</accession>
<evidence type="ECO:0000313" key="3">
    <source>
        <dbReference type="Proteomes" id="UP000318405"/>
    </source>
</evidence>
<keyword evidence="1" id="KW-0472">Membrane</keyword>
<evidence type="ECO:0000256" key="1">
    <source>
        <dbReference type="SAM" id="Phobius"/>
    </source>
</evidence>